<dbReference type="PANTHER" id="PTHR40761:SF1">
    <property type="entry name" value="CONSERVED INTEGRAL MEMBRANE ALANINE VALINE AND LEUCINE RICH PROTEIN-RELATED"/>
    <property type="match status" value="1"/>
</dbReference>
<accession>A0A1M6V0T9</accession>
<protein>
    <recommendedName>
        <fullName evidence="5">Magnesium transporter NIPA</fullName>
    </recommendedName>
</protein>
<feature type="transmembrane region" description="Helical" evidence="2">
    <location>
        <begin position="149"/>
        <end position="167"/>
    </location>
</feature>
<reference evidence="3 4" key="1">
    <citation type="submission" date="2016-11" db="EMBL/GenBank/DDBJ databases">
        <authorList>
            <person name="Jaros S."/>
            <person name="Januszkiewicz K."/>
            <person name="Wedrychowicz H."/>
        </authorList>
    </citation>
    <scope>NUCLEOTIDE SEQUENCE [LARGE SCALE GENOMIC DNA]</scope>
    <source>
        <strain evidence="3 4">DSM 43832</strain>
    </source>
</reference>
<dbReference type="RefSeq" id="WP_073457837.1">
    <property type="nucleotide sequence ID" value="NZ_CALGVN010000059.1"/>
</dbReference>
<keyword evidence="2" id="KW-1133">Transmembrane helix</keyword>
<name>A0A1M6V0T9_PSETH</name>
<feature type="transmembrane region" description="Helical" evidence="2">
    <location>
        <begin position="6"/>
        <end position="22"/>
    </location>
</feature>
<gene>
    <name evidence="3" type="ORF">SAMN05443637_111127</name>
</gene>
<feature type="transmembrane region" description="Helical" evidence="2">
    <location>
        <begin position="210"/>
        <end position="231"/>
    </location>
</feature>
<keyword evidence="2" id="KW-0812">Transmembrane</keyword>
<dbReference type="EMBL" id="FRAP01000011">
    <property type="protein sequence ID" value="SHK75050.1"/>
    <property type="molecule type" value="Genomic_DNA"/>
</dbReference>
<keyword evidence="2" id="KW-0472">Membrane</keyword>
<dbReference type="PANTHER" id="PTHR40761">
    <property type="entry name" value="CONSERVED INTEGRAL MEMBRANE ALANINE VALINE AND LEUCINE RICH PROTEIN-RELATED"/>
    <property type="match status" value="1"/>
</dbReference>
<evidence type="ECO:0008006" key="5">
    <source>
        <dbReference type="Google" id="ProtNLM"/>
    </source>
</evidence>
<evidence type="ECO:0000313" key="3">
    <source>
        <dbReference type="EMBL" id="SHK75050.1"/>
    </source>
</evidence>
<feature type="transmembrane region" description="Helical" evidence="2">
    <location>
        <begin position="237"/>
        <end position="257"/>
    </location>
</feature>
<evidence type="ECO:0000256" key="2">
    <source>
        <dbReference type="SAM" id="Phobius"/>
    </source>
</evidence>
<proteinExistence type="predicted"/>
<organism evidence="3 4">
    <name type="scientific">Pseudonocardia thermophila</name>
    <dbReference type="NCBI Taxonomy" id="1848"/>
    <lineage>
        <taxon>Bacteria</taxon>
        <taxon>Bacillati</taxon>
        <taxon>Actinomycetota</taxon>
        <taxon>Actinomycetes</taxon>
        <taxon>Pseudonocardiales</taxon>
        <taxon>Pseudonocardiaceae</taxon>
        <taxon>Pseudonocardia</taxon>
    </lineage>
</organism>
<feature type="region of interest" description="Disordered" evidence="1">
    <location>
        <begin position="264"/>
        <end position="295"/>
    </location>
</feature>
<feature type="transmembrane region" description="Helical" evidence="2">
    <location>
        <begin position="179"/>
        <end position="198"/>
    </location>
</feature>
<dbReference type="OrthoDB" id="3569674at2"/>
<feature type="transmembrane region" description="Helical" evidence="2">
    <location>
        <begin position="97"/>
        <end position="115"/>
    </location>
</feature>
<feature type="transmembrane region" description="Helical" evidence="2">
    <location>
        <begin position="42"/>
        <end position="60"/>
    </location>
</feature>
<sequence>MLAAGLWWAVLGAALNTASGILQSDATRFVRPGRPVVRQPRYLAGLTLDGLGWLCAVAALQHLPVVLVQSVLACGVVLTVYAARFRYAVVLRRRDHVAAVACTAGLALVASATGTDAPFAVSGWTVAALASAAVLLAAAVAGTWDAGRGWPLGVLTGLAFGGTALVVRADHVDDAGTLPFPLAVALVAAYGITGVAARTRALELTGVARLAAIVSVTQTMVPGAAGILALGDPVRPGWGWALAAGVLLAASGVLVLAGSPGLRPPPTALRGRRKPRPGGVRRPCRRDHRGPSVQA</sequence>
<evidence type="ECO:0000256" key="1">
    <source>
        <dbReference type="SAM" id="MobiDB-lite"/>
    </source>
</evidence>
<keyword evidence="4" id="KW-1185">Reference proteome</keyword>
<evidence type="ECO:0000313" key="4">
    <source>
        <dbReference type="Proteomes" id="UP000184363"/>
    </source>
</evidence>
<dbReference type="Proteomes" id="UP000184363">
    <property type="component" value="Unassembled WGS sequence"/>
</dbReference>
<feature type="transmembrane region" description="Helical" evidence="2">
    <location>
        <begin position="66"/>
        <end position="85"/>
    </location>
</feature>
<feature type="transmembrane region" description="Helical" evidence="2">
    <location>
        <begin position="121"/>
        <end position="142"/>
    </location>
</feature>
<dbReference type="AlphaFoldDB" id="A0A1M6V0T9"/>
<dbReference type="STRING" id="1848.SAMN05443637_111127"/>